<dbReference type="PANTHER" id="PTHR43319">
    <property type="entry name" value="BETA-LACTAMASE-RELATED"/>
    <property type="match status" value="1"/>
</dbReference>
<feature type="domain" description="Beta-lactamase-related" evidence="1">
    <location>
        <begin position="8"/>
        <end position="355"/>
    </location>
</feature>
<name>A0A7W7N0Z4_9ACTN</name>
<dbReference type="Proteomes" id="UP000549343">
    <property type="component" value="Unassembled WGS sequence"/>
</dbReference>
<dbReference type="Proteomes" id="UP001501427">
    <property type="component" value="Unassembled WGS sequence"/>
</dbReference>
<dbReference type="EMBL" id="JACHMV010000001">
    <property type="protein sequence ID" value="MBB4777634.1"/>
    <property type="molecule type" value="Genomic_DNA"/>
</dbReference>
<organism evidence="3 4">
    <name type="scientific">Actinomadura livida</name>
    <dbReference type="NCBI Taxonomy" id="79909"/>
    <lineage>
        <taxon>Bacteria</taxon>
        <taxon>Bacillati</taxon>
        <taxon>Actinomycetota</taxon>
        <taxon>Actinomycetes</taxon>
        <taxon>Streptosporangiales</taxon>
        <taxon>Thermomonosporaceae</taxon>
        <taxon>Actinomadura</taxon>
    </lineage>
</organism>
<reference evidence="2 5" key="1">
    <citation type="journal article" date="2019" name="Int. J. Syst. Evol. Microbiol.">
        <title>The Global Catalogue of Microorganisms (GCM) 10K type strain sequencing project: providing services to taxonomists for standard genome sequencing and annotation.</title>
        <authorList>
            <consortium name="The Broad Institute Genomics Platform"/>
            <consortium name="The Broad Institute Genome Sequencing Center for Infectious Disease"/>
            <person name="Wu L."/>
            <person name="Ma J."/>
        </authorList>
    </citation>
    <scope>NUCLEOTIDE SEQUENCE [LARGE SCALE GENOMIC DNA]</scope>
    <source>
        <strain evidence="2 5">JCM 10667</strain>
    </source>
</reference>
<protein>
    <submittedName>
        <fullName evidence="3">CubicO group peptidase (Beta-lactamase class C family)</fullName>
    </submittedName>
    <submittedName>
        <fullName evidence="2">Serine hydrolase domain-containing protein</fullName>
    </submittedName>
</protein>
<evidence type="ECO:0000259" key="1">
    <source>
        <dbReference type="Pfam" id="PF00144"/>
    </source>
</evidence>
<dbReference type="InterPro" id="IPR012338">
    <property type="entry name" value="Beta-lactam/transpept-like"/>
</dbReference>
<keyword evidence="5" id="KW-1185">Reference proteome</keyword>
<keyword evidence="2" id="KW-0378">Hydrolase</keyword>
<evidence type="ECO:0000313" key="2">
    <source>
        <dbReference type="EMBL" id="GAA0582410.1"/>
    </source>
</evidence>
<reference evidence="3 4" key="2">
    <citation type="submission" date="2020-08" db="EMBL/GenBank/DDBJ databases">
        <title>Sequencing the genomes of 1000 actinobacteria strains.</title>
        <authorList>
            <person name="Klenk H.-P."/>
        </authorList>
    </citation>
    <scope>NUCLEOTIDE SEQUENCE [LARGE SCALE GENOMIC DNA]</scope>
    <source>
        <strain evidence="3 4">DSM 44772</strain>
    </source>
</reference>
<dbReference type="Gene3D" id="3.40.710.10">
    <property type="entry name" value="DD-peptidase/beta-lactamase superfamily"/>
    <property type="match status" value="1"/>
</dbReference>
<evidence type="ECO:0000313" key="3">
    <source>
        <dbReference type="EMBL" id="MBB4777634.1"/>
    </source>
</evidence>
<dbReference type="AlphaFoldDB" id="A0A7W7N0Z4"/>
<sequence>MDVQAGTRELAERFVASGQEVGLQVAAYLNGEPVVNVCAGKADGTTADATTGRPVDERTLFPSGPGPISTVVHVLAEHGLLDYGTPVAAYWPEFGAHGKTDVTLAHVLTHSAGVPQTPSGITLDDLADWDGMCARIADLRPLWRAGATSGHHGLTYGFILGEVARRVTGRPVSAVLRDEVAAPLGVPDDLFFGVPARHLCRVARLEDGDRSDSLVHFPDGSLYHQVVPSWMQVGAVLANRPESQVLDLPSGGAATAQALARMYAALIGEVDGVRLIGPIRTGRLSALVTMKEDRVTWLPSPRGLGYIVGTVDMGGGAAFGWPSGTGGLAFADPQRGFSFAYLPSLLTPGLADRAYQVADGIRLALGLETAVIQAVRRRMAKRMARRVRARVARRRAAEVRRRL</sequence>
<dbReference type="PANTHER" id="PTHR43319:SF3">
    <property type="entry name" value="BETA-LACTAMASE-RELATED DOMAIN-CONTAINING PROTEIN"/>
    <property type="match status" value="1"/>
</dbReference>
<proteinExistence type="predicted"/>
<comment type="caution">
    <text evidence="3">The sequence shown here is derived from an EMBL/GenBank/DDBJ whole genome shotgun (WGS) entry which is preliminary data.</text>
</comment>
<dbReference type="InterPro" id="IPR001466">
    <property type="entry name" value="Beta-lactam-related"/>
</dbReference>
<dbReference type="SUPFAM" id="SSF56601">
    <property type="entry name" value="beta-lactamase/transpeptidase-like"/>
    <property type="match status" value="1"/>
</dbReference>
<gene>
    <name evidence="3" type="ORF">F4557_006052</name>
    <name evidence="2" type="ORF">GCM10009546_50990</name>
</gene>
<evidence type="ECO:0000313" key="4">
    <source>
        <dbReference type="Proteomes" id="UP000549343"/>
    </source>
</evidence>
<reference evidence="2" key="3">
    <citation type="submission" date="2023-12" db="EMBL/GenBank/DDBJ databases">
        <authorList>
            <person name="Sun Q."/>
            <person name="Inoue M."/>
        </authorList>
    </citation>
    <scope>NUCLEOTIDE SEQUENCE</scope>
    <source>
        <strain evidence="2">JCM 10667</strain>
    </source>
</reference>
<dbReference type="RefSeq" id="WP_184888221.1">
    <property type="nucleotide sequence ID" value="NZ_BAAAHD010000055.1"/>
</dbReference>
<dbReference type="GO" id="GO:0016787">
    <property type="term" value="F:hydrolase activity"/>
    <property type="evidence" value="ECO:0007669"/>
    <property type="project" value="UniProtKB-KW"/>
</dbReference>
<evidence type="ECO:0000313" key="5">
    <source>
        <dbReference type="Proteomes" id="UP001501427"/>
    </source>
</evidence>
<dbReference type="EMBL" id="BAAAHD010000055">
    <property type="protein sequence ID" value="GAA0582410.1"/>
    <property type="molecule type" value="Genomic_DNA"/>
</dbReference>
<dbReference type="InterPro" id="IPR052907">
    <property type="entry name" value="Beta-lactamase/esterase"/>
</dbReference>
<accession>A0A7W7N0Z4</accession>
<dbReference type="Pfam" id="PF00144">
    <property type="entry name" value="Beta-lactamase"/>
    <property type="match status" value="1"/>
</dbReference>